<reference evidence="1 2" key="1">
    <citation type="journal article" date="2017" name="Environ. Microbiol.">
        <title>Genomic and physiological analyses of 'Reinekea forsetii' reveal a versatile opportunistic lifestyle during spring algae blooms.</title>
        <authorList>
            <person name="Avci B."/>
            <person name="Hahnke R.L."/>
            <person name="Chafee M."/>
            <person name="Fischer T."/>
            <person name="Gruber-Vodicka H."/>
            <person name="Tegetmeyer H.E."/>
            <person name="Harder J."/>
            <person name="Fuchs B.M."/>
            <person name="Amann R.I."/>
            <person name="Teeling H."/>
        </authorList>
    </citation>
    <scope>NUCLEOTIDE SEQUENCE [LARGE SCALE GENOMIC DNA]</scope>
    <source>
        <strain evidence="1 2">Hel1_31_D35</strain>
    </source>
</reference>
<accession>A0A2K8KNA3</accession>
<dbReference type="InterPro" id="IPR016181">
    <property type="entry name" value="Acyl_CoA_acyltransferase"/>
</dbReference>
<keyword evidence="1" id="KW-0012">Acyltransferase</keyword>
<keyword evidence="2" id="KW-1185">Reference proteome</keyword>
<dbReference type="SUPFAM" id="SSF55729">
    <property type="entry name" value="Acyl-CoA N-acyltransferases (Nat)"/>
    <property type="match status" value="1"/>
</dbReference>
<gene>
    <name evidence="1" type="ORF">REIFOR_01140</name>
</gene>
<dbReference type="EMBL" id="CP011797">
    <property type="protein sequence ID" value="ATX76288.1"/>
    <property type="molecule type" value="Genomic_DNA"/>
</dbReference>
<keyword evidence="1" id="KW-0808">Transferase</keyword>
<dbReference type="AlphaFoldDB" id="A0A2K8KNA3"/>
<dbReference type="Proteomes" id="UP000229757">
    <property type="component" value="Chromosome"/>
</dbReference>
<dbReference type="Gene3D" id="3.40.630.30">
    <property type="match status" value="1"/>
</dbReference>
<dbReference type="KEGG" id="rfo:REIFOR_01140"/>
<protein>
    <submittedName>
        <fullName evidence="1">Acyl-CoA N-acyltransferase</fullName>
    </submittedName>
</protein>
<sequence>MAMKKKPDYEIAQLDVDRVRMGIARCLVQWDGDQLTGYTWVWLKKLAYIADGFYLNLPDDAIYNYKALTLPAYRGFGFQGLRHVKLLELLRPDGIRQLFGFVASENTRSFRGVRKSGYQVVGELLIRKTGQRVQTRLRLNADFWPGKPVLDDMGCPMV</sequence>
<organism evidence="1 2">
    <name type="scientific">Reinekea forsetii</name>
    <dbReference type="NCBI Taxonomy" id="1336806"/>
    <lineage>
        <taxon>Bacteria</taxon>
        <taxon>Pseudomonadati</taxon>
        <taxon>Pseudomonadota</taxon>
        <taxon>Gammaproteobacteria</taxon>
        <taxon>Oceanospirillales</taxon>
        <taxon>Saccharospirillaceae</taxon>
        <taxon>Reinekea</taxon>
    </lineage>
</organism>
<dbReference type="GO" id="GO:0016746">
    <property type="term" value="F:acyltransferase activity"/>
    <property type="evidence" value="ECO:0007669"/>
    <property type="project" value="UniProtKB-KW"/>
</dbReference>
<name>A0A2K8KNA3_9GAMM</name>
<evidence type="ECO:0000313" key="1">
    <source>
        <dbReference type="EMBL" id="ATX76288.1"/>
    </source>
</evidence>
<proteinExistence type="predicted"/>
<evidence type="ECO:0000313" key="2">
    <source>
        <dbReference type="Proteomes" id="UP000229757"/>
    </source>
</evidence>